<dbReference type="Gene3D" id="2.160.20.10">
    <property type="entry name" value="Single-stranded right-handed beta-helix, Pectin lyase-like"/>
    <property type="match status" value="1"/>
</dbReference>
<dbReference type="InterPro" id="IPR011050">
    <property type="entry name" value="Pectin_lyase_fold/virulence"/>
</dbReference>
<feature type="region of interest" description="Disordered" evidence="1">
    <location>
        <begin position="27"/>
        <end position="60"/>
    </location>
</feature>
<evidence type="ECO:0000313" key="2">
    <source>
        <dbReference type="EMBL" id="SFR66550.1"/>
    </source>
</evidence>
<proteinExistence type="predicted"/>
<dbReference type="RefSeq" id="WP_089882891.1">
    <property type="nucleotide sequence ID" value="NZ_FOYS01000006.1"/>
</dbReference>
<gene>
    <name evidence="2" type="ORF">SAMN04488124_3258</name>
</gene>
<protein>
    <recommendedName>
        <fullName evidence="4">Right handed beta helix region</fullName>
    </recommendedName>
</protein>
<evidence type="ECO:0008006" key="4">
    <source>
        <dbReference type="Google" id="ProtNLM"/>
    </source>
</evidence>
<dbReference type="Proteomes" id="UP000243250">
    <property type="component" value="Unassembled WGS sequence"/>
</dbReference>
<reference evidence="3" key="1">
    <citation type="submission" date="2016-10" db="EMBL/GenBank/DDBJ databases">
        <authorList>
            <person name="Varghese N."/>
            <person name="Submissions S."/>
        </authorList>
    </citation>
    <scope>NUCLEOTIDE SEQUENCE [LARGE SCALE GENOMIC DNA]</scope>
    <source>
        <strain evidence="3">CGMCC 1.8711</strain>
    </source>
</reference>
<dbReference type="OrthoDB" id="202667at2157"/>
<evidence type="ECO:0000313" key="3">
    <source>
        <dbReference type="Proteomes" id="UP000243250"/>
    </source>
</evidence>
<dbReference type="SUPFAM" id="SSF51126">
    <property type="entry name" value="Pectin lyase-like"/>
    <property type="match status" value="1"/>
</dbReference>
<dbReference type="PROSITE" id="PS51318">
    <property type="entry name" value="TAT"/>
    <property type="match status" value="1"/>
</dbReference>
<accession>A0A1I6IJS5</accession>
<sequence length="534" mass="57409">MTRDTERTFGRRDVLGLLGTAGIASLAGCGGGGDGTPTQAPEKPGPFTNTPEADDEPNPKVRRGIQFDRIRDAVSDLGWDPNGEEPIDDSLDQHLREGTLIEVPPGDYLVERRHDVEGVSRWGILGTGRSRRDVQFTIPAGRSFRWIMVDGGRDILVENFTMQQGRKFDRSIGMGFLVDDNLKLFNVEKAGSNPREDSESGAENGIVVQVMTPDGVAEVNTFVRKGPQDMAHYPGNSITVFTGRSHLGTLYYRNLHIENGGEHGIYASKAQGDVRVEGGLFKNNYGDGVRIAGEGSWVKGATVVIDDTDRTPGNRGKWRQARGIHMQSGKYGLTGGLVEDCTVIARSSPRTEALLKIEHNQGAATVRNCRFFNNTSYPTIVVDEPATGPQRPTKPWDMTFENIQISGQASNTVGLLLQGRPGSRLSNVTIDLPGIGVDGIVLDDSAGTIVDGVSVLTGGYPLRVSSKVGTSECLATLKNIERLQSALLTDVDTRQLGSSLSGTTCLGGSDSMPNALAVIGATEDQLYGTVLDPR</sequence>
<organism evidence="2 3">
    <name type="scientific">Halogeometricum limi</name>
    <dbReference type="NCBI Taxonomy" id="555875"/>
    <lineage>
        <taxon>Archaea</taxon>
        <taxon>Methanobacteriati</taxon>
        <taxon>Methanobacteriota</taxon>
        <taxon>Stenosarchaea group</taxon>
        <taxon>Halobacteria</taxon>
        <taxon>Halobacteriales</taxon>
        <taxon>Haloferacaceae</taxon>
        <taxon>Halogeometricum</taxon>
    </lineage>
</organism>
<dbReference type="InterPro" id="IPR012334">
    <property type="entry name" value="Pectin_lyas_fold"/>
</dbReference>
<keyword evidence="3" id="KW-1185">Reference proteome</keyword>
<dbReference type="AlphaFoldDB" id="A0A1I6IJS5"/>
<dbReference type="InterPro" id="IPR006311">
    <property type="entry name" value="TAT_signal"/>
</dbReference>
<dbReference type="EMBL" id="FOYS01000006">
    <property type="protein sequence ID" value="SFR66550.1"/>
    <property type="molecule type" value="Genomic_DNA"/>
</dbReference>
<dbReference type="STRING" id="555875.SAMN04488124_3258"/>
<dbReference type="PROSITE" id="PS51257">
    <property type="entry name" value="PROKAR_LIPOPROTEIN"/>
    <property type="match status" value="1"/>
</dbReference>
<name>A0A1I6IJS5_9EURY</name>
<evidence type="ECO:0000256" key="1">
    <source>
        <dbReference type="SAM" id="MobiDB-lite"/>
    </source>
</evidence>